<reference evidence="1 2" key="1">
    <citation type="journal article" date="2020" name="Mol. Biol. Evol.">
        <title>Distinct Expression and Methylation Patterns for Genes with Different Fates following a Single Whole-Genome Duplication in Flowering Plants.</title>
        <authorList>
            <person name="Shi T."/>
            <person name="Rahmani R.S."/>
            <person name="Gugger P.F."/>
            <person name="Wang M."/>
            <person name="Li H."/>
            <person name="Zhang Y."/>
            <person name="Li Z."/>
            <person name="Wang Q."/>
            <person name="Van de Peer Y."/>
            <person name="Marchal K."/>
            <person name="Chen J."/>
        </authorList>
    </citation>
    <scope>NUCLEOTIDE SEQUENCE [LARGE SCALE GENOMIC DNA]</scope>
    <source>
        <tissue evidence="1">Leaf</tissue>
    </source>
</reference>
<dbReference type="SUPFAM" id="SSF48403">
    <property type="entry name" value="Ankyrin repeat"/>
    <property type="match status" value="1"/>
</dbReference>
<gene>
    <name evidence="1" type="ORF">HUJ06_013957</name>
</gene>
<dbReference type="EMBL" id="DUZY01000005">
    <property type="protein sequence ID" value="DAD39634.1"/>
    <property type="molecule type" value="Genomic_DNA"/>
</dbReference>
<evidence type="ECO:0000313" key="1">
    <source>
        <dbReference type="EMBL" id="DAD39634.1"/>
    </source>
</evidence>
<dbReference type="AlphaFoldDB" id="A0A822YZW0"/>
<protein>
    <submittedName>
        <fullName evidence="1">Uncharacterized protein</fullName>
    </submittedName>
</protein>
<name>A0A822YZW0_NELNU</name>
<dbReference type="InterPro" id="IPR036770">
    <property type="entry name" value="Ankyrin_rpt-contain_sf"/>
</dbReference>
<dbReference type="Gene3D" id="1.25.40.20">
    <property type="entry name" value="Ankyrin repeat-containing domain"/>
    <property type="match status" value="1"/>
</dbReference>
<organism evidence="1 2">
    <name type="scientific">Nelumbo nucifera</name>
    <name type="common">Sacred lotus</name>
    <dbReference type="NCBI Taxonomy" id="4432"/>
    <lineage>
        <taxon>Eukaryota</taxon>
        <taxon>Viridiplantae</taxon>
        <taxon>Streptophyta</taxon>
        <taxon>Embryophyta</taxon>
        <taxon>Tracheophyta</taxon>
        <taxon>Spermatophyta</taxon>
        <taxon>Magnoliopsida</taxon>
        <taxon>Proteales</taxon>
        <taxon>Nelumbonaceae</taxon>
        <taxon>Nelumbo</taxon>
    </lineage>
</organism>
<accession>A0A822YZW0</accession>
<keyword evidence="2" id="KW-1185">Reference proteome</keyword>
<proteinExistence type="predicted"/>
<sequence>MKGRVAVLDDLIGVKPKASQVLTDREEIVLHLCVKHNRFDAPKLLLKREEPIQKDDFHNGNTILQLAVAKKQIEVPPTTTYLYIMI</sequence>
<dbReference type="Proteomes" id="UP000607653">
    <property type="component" value="Unassembled WGS sequence"/>
</dbReference>
<evidence type="ECO:0000313" key="2">
    <source>
        <dbReference type="Proteomes" id="UP000607653"/>
    </source>
</evidence>
<comment type="caution">
    <text evidence="1">The sequence shown here is derived from an EMBL/GenBank/DDBJ whole genome shotgun (WGS) entry which is preliminary data.</text>
</comment>